<keyword evidence="2" id="KW-1185">Reference proteome</keyword>
<proteinExistence type="predicted"/>
<feature type="region of interest" description="Disordered" evidence="1">
    <location>
        <begin position="120"/>
        <end position="141"/>
    </location>
</feature>
<organism evidence="2 3">
    <name type="scientific">Meloidogyne hapla</name>
    <name type="common">Root-knot nematode worm</name>
    <dbReference type="NCBI Taxonomy" id="6305"/>
    <lineage>
        <taxon>Eukaryota</taxon>
        <taxon>Metazoa</taxon>
        <taxon>Ecdysozoa</taxon>
        <taxon>Nematoda</taxon>
        <taxon>Chromadorea</taxon>
        <taxon>Rhabditida</taxon>
        <taxon>Tylenchina</taxon>
        <taxon>Tylenchomorpha</taxon>
        <taxon>Tylenchoidea</taxon>
        <taxon>Meloidogynidae</taxon>
        <taxon>Meloidogyninae</taxon>
        <taxon>Meloidogyne</taxon>
    </lineage>
</organism>
<evidence type="ECO:0000313" key="3">
    <source>
        <dbReference type="WBParaSite" id="MhA1_Contig78.frz3.gene29"/>
    </source>
</evidence>
<evidence type="ECO:0000313" key="2">
    <source>
        <dbReference type="Proteomes" id="UP000095281"/>
    </source>
</evidence>
<name>A0A1I8BY43_MELHA</name>
<reference evidence="3" key="1">
    <citation type="submission" date="2016-11" db="UniProtKB">
        <authorList>
            <consortium name="WormBaseParasite"/>
        </authorList>
    </citation>
    <scope>IDENTIFICATION</scope>
</reference>
<dbReference type="Proteomes" id="UP000095281">
    <property type="component" value="Unplaced"/>
</dbReference>
<accession>A0A1I8BY43</accession>
<evidence type="ECO:0000256" key="1">
    <source>
        <dbReference type="SAM" id="MobiDB-lite"/>
    </source>
</evidence>
<sequence>MESLKLILILLVTVVILALYKMNKAIWPYSIGFQENSLINDKKQPCQVLSEQYEFLGRAFRHEIMEFFLFVNNSHSLNVTKHRNVYKMMVRRLKNITSGFSNPDVSTFAKMPDIERNISMRGLDQPSNSDASSDYRQENDDDLNKINNIEKNSIEVTNRMLTSTLISKPLLIKNHIRPTLPPFFPKINENTKFLLMQIPHHWNGQCGGLANQVTIN</sequence>
<dbReference type="WBParaSite" id="MhA1_Contig78.frz3.gene29">
    <property type="protein sequence ID" value="MhA1_Contig78.frz3.gene29"/>
    <property type="gene ID" value="MhA1_Contig78.frz3.gene29"/>
</dbReference>
<dbReference type="AlphaFoldDB" id="A0A1I8BY43"/>
<protein>
    <submittedName>
        <fullName evidence="3">Uncharacterized protein</fullName>
    </submittedName>
</protein>